<evidence type="ECO:0000256" key="13">
    <source>
        <dbReference type="ARBA" id="ARBA00023268"/>
    </source>
</evidence>
<keyword evidence="17" id="KW-0812">Transmembrane</keyword>
<evidence type="ECO:0000256" key="15">
    <source>
        <dbReference type="ARBA" id="ARBA00034000"/>
    </source>
</evidence>
<sequence>MAKKTKHKILRIISIFISLFVAGTLIGAGVIIFWMSTLKLPDTGSLGDRKIIQSTKIYDRSGEIVLWDVHEDVQRTVVSKEDISRHIKNATVAIEDSAFYQHKGIDPAGMFRALLVNIKSGDLTQGGSTISQQLVKNTFLTTDKTFARKIKEIILTLKLEKSLSKDRILELYLNEIPYGGSNYGIEAASKNFFGKTAGDISLAEAAYLASLPKAPTYYSPYGNHLDKLETRKNIVLDRMVSLNFITQKEADEAKEEEVSFLQKGNNSIKAPHFSILIRSYLEEKYGQDVVEQSGLKVITTLDYPLQEKAEELVTRYTKENKEKFNATNGAMVAIDPKTGQLLVMVGSKDYFDKEEDGNYNVAIAQRQPGSAIKPFIYATAFEKGYTPETIVFDLQTEFNPSCTPEGMPKEGIKMEADKCYMPGNYDNKFRGPISLRSSLAESLNVPSVKTLYLAGIMDSLKTIKNVGITTLNDPNRYGLTLVLGGGEVSLLEITGAYATLANNGSRNPTTMILKVEDKNGNVLEEYKNEAKQVLDKNITLTVTDILSDNDSRAPAYGLRSPLYFDGFQVAAKTGTTNNSRDAWIVGYTPNIVVGSWVGNNDNTPMVKKTAGFIVAPMWNEFMSDMLKNLPKEDFERPKKKEKRKPVLKGEWLGSRTYQIDSASGKLATEYTPPELIIEKPIIEVRSILSWVDKENPDGPLPDHPENDSQYENWEAAVKKWAEERNLKDQSPEDLPKEKDDVHMPEYAPKIQILNPRSEIIYNSNMVMNISANITSKFEIGQVDYFFNNIYVGSSIKAPFNFSFIPNETGKAINDSQVKIVAYDKYKNKSEATLPIKLNIVQ</sequence>
<keyword evidence="12 17" id="KW-0472">Membrane</keyword>
<dbReference type="Gene3D" id="2.60.40.10">
    <property type="entry name" value="Immunoglobulins"/>
    <property type="match status" value="1"/>
</dbReference>
<accession>A0A2M8LA61</accession>
<evidence type="ECO:0000256" key="2">
    <source>
        <dbReference type="ARBA" id="ARBA00007090"/>
    </source>
</evidence>
<dbReference type="Gene3D" id="3.40.710.10">
    <property type="entry name" value="DD-peptidase/beta-lactamase superfamily"/>
    <property type="match status" value="1"/>
</dbReference>
<evidence type="ECO:0000256" key="17">
    <source>
        <dbReference type="SAM" id="Phobius"/>
    </source>
</evidence>
<evidence type="ECO:0000256" key="9">
    <source>
        <dbReference type="ARBA" id="ARBA00022801"/>
    </source>
</evidence>
<keyword evidence="4" id="KW-1003">Cell membrane</keyword>
<dbReference type="GO" id="GO:0006508">
    <property type="term" value="P:proteolysis"/>
    <property type="evidence" value="ECO:0007669"/>
    <property type="project" value="UniProtKB-KW"/>
</dbReference>
<evidence type="ECO:0000259" key="18">
    <source>
        <dbReference type="Pfam" id="PF00905"/>
    </source>
</evidence>
<dbReference type="InterPro" id="IPR036950">
    <property type="entry name" value="PBP_transglycosylase"/>
</dbReference>
<dbReference type="PANTHER" id="PTHR32282:SF11">
    <property type="entry name" value="PENICILLIN-BINDING PROTEIN 1B"/>
    <property type="match status" value="1"/>
</dbReference>
<dbReference type="GO" id="GO:0009002">
    <property type="term" value="F:serine-type D-Ala-D-Ala carboxypeptidase activity"/>
    <property type="evidence" value="ECO:0007669"/>
    <property type="project" value="UniProtKB-EC"/>
</dbReference>
<dbReference type="Pfam" id="PF00905">
    <property type="entry name" value="Transpeptidase"/>
    <property type="match status" value="1"/>
</dbReference>
<evidence type="ECO:0000256" key="4">
    <source>
        <dbReference type="ARBA" id="ARBA00022475"/>
    </source>
</evidence>
<comment type="similarity">
    <text evidence="3">In the N-terminal section; belongs to the glycosyltransferase 51 family.</text>
</comment>
<keyword evidence="7" id="KW-0328">Glycosyltransferase</keyword>
<dbReference type="InterPro" id="IPR013783">
    <property type="entry name" value="Ig-like_fold"/>
</dbReference>
<dbReference type="GO" id="GO:0005886">
    <property type="term" value="C:plasma membrane"/>
    <property type="evidence" value="ECO:0007669"/>
    <property type="project" value="UniProtKB-SubCell"/>
</dbReference>
<comment type="subcellular location">
    <subcellularLocation>
        <location evidence="1">Cell membrane</location>
    </subcellularLocation>
</comment>
<keyword evidence="5" id="KW-0121">Carboxypeptidase</keyword>
<dbReference type="Proteomes" id="UP000230959">
    <property type="component" value="Unassembled WGS sequence"/>
</dbReference>
<protein>
    <submittedName>
        <fullName evidence="20">Penicillin-binding protein</fullName>
    </submittedName>
</protein>
<dbReference type="PANTHER" id="PTHR32282">
    <property type="entry name" value="BINDING PROTEIN TRANSPEPTIDASE, PUTATIVE-RELATED"/>
    <property type="match status" value="1"/>
</dbReference>
<comment type="caution">
    <text evidence="20">The sequence shown here is derived from an EMBL/GenBank/DDBJ whole genome shotgun (WGS) entry which is preliminary data.</text>
</comment>
<evidence type="ECO:0000256" key="8">
    <source>
        <dbReference type="ARBA" id="ARBA00022679"/>
    </source>
</evidence>
<keyword evidence="8" id="KW-0808">Transferase</keyword>
<keyword evidence="17" id="KW-1133">Transmembrane helix</keyword>
<evidence type="ECO:0000256" key="5">
    <source>
        <dbReference type="ARBA" id="ARBA00022645"/>
    </source>
</evidence>
<dbReference type="NCBIfam" id="TIGR02074">
    <property type="entry name" value="PBP_1a_fam"/>
    <property type="match status" value="1"/>
</dbReference>
<keyword evidence="13" id="KW-0511">Multifunctional enzyme</keyword>
<keyword evidence="11" id="KW-0573">Peptidoglycan synthesis</keyword>
<proteinExistence type="inferred from homology"/>
<feature type="domain" description="Glycosyl transferase family 51" evidence="19">
    <location>
        <begin position="70"/>
        <end position="239"/>
    </location>
</feature>
<feature type="domain" description="Penicillin-binding protein transpeptidase" evidence="18">
    <location>
        <begin position="329"/>
        <end position="620"/>
    </location>
</feature>
<comment type="catalytic activity">
    <reaction evidence="16">
        <text>[GlcNAc-(1-&gt;4)-Mur2Ac(oyl-L-Ala-gamma-D-Glu-L-Lys-D-Ala-D-Ala)](n)-di-trans,octa-cis-undecaprenyl diphosphate + beta-D-GlcNAc-(1-&gt;4)-Mur2Ac(oyl-L-Ala-gamma-D-Glu-L-Lys-D-Ala-D-Ala)-di-trans,octa-cis-undecaprenyl diphosphate = [GlcNAc-(1-&gt;4)-Mur2Ac(oyl-L-Ala-gamma-D-Glu-L-Lys-D-Ala-D-Ala)](n+1)-di-trans,octa-cis-undecaprenyl diphosphate + di-trans,octa-cis-undecaprenyl diphosphate + H(+)</text>
        <dbReference type="Rhea" id="RHEA:23708"/>
        <dbReference type="Rhea" id="RHEA-COMP:9602"/>
        <dbReference type="Rhea" id="RHEA-COMP:9603"/>
        <dbReference type="ChEBI" id="CHEBI:15378"/>
        <dbReference type="ChEBI" id="CHEBI:58405"/>
        <dbReference type="ChEBI" id="CHEBI:60033"/>
        <dbReference type="ChEBI" id="CHEBI:78435"/>
        <dbReference type="EC" id="2.4.99.28"/>
    </reaction>
</comment>
<feature type="transmembrane region" description="Helical" evidence="17">
    <location>
        <begin position="12"/>
        <end position="35"/>
    </location>
</feature>
<dbReference type="GO" id="GO:0008360">
    <property type="term" value="P:regulation of cell shape"/>
    <property type="evidence" value="ECO:0007669"/>
    <property type="project" value="UniProtKB-KW"/>
</dbReference>
<comment type="catalytic activity">
    <reaction evidence="15">
        <text>Preferential cleavage: (Ac)2-L-Lys-D-Ala-|-D-Ala. Also transpeptidation of peptidyl-alanyl moieties that are N-acyl substituents of D-alanine.</text>
        <dbReference type="EC" id="3.4.16.4"/>
    </reaction>
</comment>
<evidence type="ECO:0000256" key="6">
    <source>
        <dbReference type="ARBA" id="ARBA00022670"/>
    </source>
</evidence>
<evidence type="ECO:0000259" key="19">
    <source>
        <dbReference type="Pfam" id="PF00912"/>
    </source>
</evidence>
<dbReference type="GO" id="GO:0008955">
    <property type="term" value="F:peptidoglycan glycosyltransferase activity"/>
    <property type="evidence" value="ECO:0007669"/>
    <property type="project" value="UniProtKB-EC"/>
</dbReference>
<name>A0A2M8LA61_9BACT</name>
<dbReference type="EMBL" id="PFER01000035">
    <property type="protein sequence ID" value="PJE73494.1"/>
    <property type="molecule type" value="Genomic_DNA"/>
</dbReference>
<dbReference type="SUPFAM" id="SSF53955">
    <property type="entry name" value="Lysozyme-like"/>
    <property type="match status" value="1"/>
</dbReference>
<dbReference type="FunFam" id="1.10.3810.10:FF:000001">
    <property type="entry name" value="Penicillin-binding protein 1A"/>
    <property type="match status" value="1"/>
</dbReference>
<dbReference type="Pfam" id="PF00912">
    <property type="entry name" value="Transgly"/>
    <property type="match status" value="1"/>
</dbReference>
<evidence type="ECO:0000256" key="3">
    <source>
        <dbReference type="ARBA" id="ARBA00007739"/>
    </source>
</evidence>
<comment type="similarity">
    <text evidence="2">In the C-terminal section; belongs to the transpeptidase family.</text>
</comment>
<evidence type="ECO:0000313" key="20">
    <source>
        <dbReference type="EMBL" id="PJE73494.1"/>
    </source>
</evidence>
<dbReference type="Gene3D" id="1.10.3810.10">
    <property type="entry name" value="Biosynthetic peptidoglycan transglycosylase-like"/>
    <property type="match status" value="1"/>
</dbReference>
<reference evidence="21" key="1">
    <citation type="submission" date="2017-09" db="EMBL/GenBank/DDBJ databases">
        <title>Depth-based differentiation of microbial function through sediment-hosted aquifers and enrichment of novel symbionts in the deep terrestrial subsurface.</title>
        <authorList>
            <person name="Probst A.J."/>
            <person name="Ladd B."/>
            <person name="Jarett J.K."/>
            <person name="Geller-Mcgrath D.E."/>
            <person name="Sieber C.M.K."/>
            <person name="Emerson J.B."/>
            <person name="Anantharaman K."/>
            <person name="Thomas B.C."/>
            <person name="Malmstrom R."/>
            <person name="Stieglmeier M."/>
            <person name="Klingl A."/>
            <person name="Woyke T."/>
            <person name="Ryan C.M."/>
            <person name="Banfield J.F."/>
        </authorList>
    </citation>
    <scope>NUCLEOTIDE SEQUENCE [LARGE SCALE GENOMIC DNA]</scope>
</reference>
<dbReference type="SUPFAM" id="SSF56601">
    <property type="entry name" value="beta-lactamase/transpeptidase-like"/>
    <property type="match status" value="1"/>
</dbReference>
<dbReference type="InterPro" id="IPR023346">
    <property type="entry name" value="Lysozyme-like_dom_sf"/>
</dbReference>
<keyword evidence="6" id="KW-0645">Protease</keyword>
<evidence type="ECO:0000256" key="10">
    <source>
        <dbReference type="ARBA" id="ARBA00022960"/>
    </source>
</evidence>
<dbReference type="GO" id="GO:0030288">
    <property type="term" value="C:outer membrane-bounded periplasmic space"/>
    <property type="evidence" value="ECO:0007669"/>
    <property type="project" value="TreeGrafter"/>
</dbReference>
<dbReference type="InterPro" id="IPR001460">
    <property type="entry name" value="PCN-bd_Tpept"/>
</dbReference>
<keyword evidence="14" id="KW-0961">Cell wall biogenesis/degradation</keyword>
<evidence type="ECO:0000256" key="12">
    <source>
        <dbReference type="ARBA" id="ARBA00023136"/>
    </source>
</evidence>
<dbReference type="AlphaFoldDB" id="A0A2M8LA61"/>
<dbReference type="InterPro" id="IPR001264">
    <property type="entry name" value="Glyco_trans_51"/>
</dbReference>
<dbReference type="GO" id="GO:0009252">
    <property type="term" value="P:peptidoglycan biosynthetic process"/>
    <property type="evidence" value="ECO:0007669"/>
    <property type="project" value="UniProtKB-KW"/>
</dbReference>
<evidence type="ECO:0000256" key="1">
    <source>
        <dbReference type="ARBA" id="ARBA00004236"/>
    </source>
</evidence>
<gene>
    <name evidence="20" type="ORF">COV02_02410</name>
</gene>
<keyword evidence="10" id="KW-0133">Cell shape</keyword>
<evidence type="ECO:0000256" key="7">
    <source>
        <dbReference type="ARBA" id="ARBA00022676"/>
    </source>
</evidence>
<evidence type="ECO:0000313" key="21">
    <source>
        <dbReference type="Proteomes" id="UP000230959"/>
    </source>
</evidence>
<dbReference type="InterPro" id="IPR050396">
    <property type="entry name" value="Glycosyltr_51/Transpeptidase"/>
</dbReference>
<dbReference type="GO" id="GO:0071555">
    <property type="term" value="P:cell wall organization"/>
    <property type="evidence" value="ECO:0007669"/>
    <property type="project" value="UniProtKB-KW"/>
</dbReference>
<evidence type="ECO:0000256" key="14">
    <source>
        <dbReference type="ARBA" id="ARBA00023316"/>
    </source>
</evidence>
<keyword evidence="9" id="KW-0378">Hydrolase</keyword>
<dbReference type="InterPro" id="IPR012338">
    <property type="entry name" value="Beta-lactam/transpept-like"/>
</dbReference>
<dbReference type="GO" id="GO:0008658">
    <property type="term" value="F:penicillin binding"/>
    <property type="evidence" value="ECO:0007669"/>
    <property type="project" value="InterPro"/>
</dbReference>
<organism evidence="20 21">
    <name type="scientific">Candidatus Terrybacteria bacterium CG10_big_fil_rev_8_21_14_0_10_41_10</name>
    <dbReference type="NCBI Taxonomy" id="1975026"/>
    <lineage>
        <taxon>Bacteria</taxon>
        <taxon>Candidatus Terryibacteriota</taxon>
    </lineage>
</organism>
<evidence type="ECO:0000256" key="16">
    <source>
        <dbReference type="ARBA" id="ARBA00049902"/>
    </source>
</evidence>
<evidence type="ECO:0000256" key="11">
    <source>
        <dbReference type="ARBA" id="ARBA00022984"/>
    </source>
</evidence>